<protein>
    <submittedName>
        <fullName evidence="1">Uncharacterized protein</fullName>
    </submittedName>
</protein>
<organism evidence="1 2">
    <name type="scientific">Albugo candida</name>
    <dbReference type="NCBI Taxonomy" id="65357"/>
    <lineage>
        <taxon>Eukaryota</taxon>
        <taxon>Sar</taxon>
        <taxon>Stramenopiles</taxon>
        <taxon>Oomycota</taxon>
        <taxon>Peronosporomycetes</taxon>
        <taxon>Albuginales</taxon>
        <taxon>Albuginaceae</taxon>
        <taxon>Albugo</taxon>
    </lineage>
</organism>
<dbReference type="EMBL" id="CAIX01000551">
    <property type="protein sequence ID" value="CCI11111.1"/>
    <property type="molecule type" value="Genomic_DNA"/>
</dbReference>
<evidence type="ECO:0000313" key="2">
    <source>
        <dbReference type="Proteomes" id="UP000053237"/>
    </source>
</evidence>
<reference evidence="1 2" key="1">
    <citation type="submission" date="2012-05" db="EMBL/GenBank/DDBJ databases">
        <title>Recombination and specialization in a pathogen metapopulation.</title>
        <authorList>
            <person name="Gardiner A."/>
            <person name="Kemen E."/>
            <person name="Schultz-Larsen T."/>
            <person name="MacLean D."/>
            <person name="Van Oosterhout C."/>
            <person name="Jones J.D.G."/>
        </authorList>
    </citation>
    <scope>NUCLEOTIDE SEQUENCE [LARGE SCALE GENOMIC DNA]</scope>
    <source>
        <strain evidence="1 2">Ac Nc2</strain>
    </source>
</reference>
<dbReference type="InParanoid" id="A0A024FVQ6"/>
<dbReference type="Proteomes" id="UP000053237">
    <property type="component" value="Unassembled WGS sequence"/>
</dbReference>
<proteinExistence type="predicted"/>
<accession>A0A024FVQ6</accession>
<sequence>MAKRCQTAILIHIYHVKAKFSLLQRWNAETLQKALVVFSHLACNSIPCDLVPDFQVRTHHSTLCLSLETLRCLALLLVVFSHAIQDERLLTLYLTILQIYDFHFASPIRLFGTCQTDTCNP</sequence>
<gene>
    <name evidence="1" type="ORF">BN9_123880</name>
</gene>
<evidence type="ECO:0000313" key="1">
    <source>
        <dbReference type="EMBL" id="CCI11111.1"/>
    </source>
</evidence>
<name>A0A024FVQ6_9STRA</name>
<dbReference type="AlphaFoldDB" id="A0A024FVQ6"/>
<keyword evidence="2" id="KW-1185">Reference proteome</keyword>
<comment type="caution">
    <text evidence="1">The sequence shown here is derived from an EMBL/GenBank/DDBJ whole genome shotgun (WGS) entry which is preliminary data.</text>
</comment>